<dbReference type="EMBL" id="CAJOBC010008414">
    <property type="protein sequence ID" value="CAF3960940.1"/>
    <property type="molecule type" value="Genomic_DNA"/>
</dbReference>
<comment type="caution">
    <text evidence="1">The sequence shown here is derived from an EMBL/GenBank/DDBJ whole genome shotgun (WGS) entry which is preliminary data.</text>
</comment>
<dbReference type="AlphaFoldDB" id="A0A814VXT1"/>
<evidence type="ECO:0000313" key="3">
    <source>
        <dbReference type="Proteomes" id="UP000663829"/>
    </source>
</evidence>
<dbReference type="SUPFAM" id="SSF52058">
    <property type="entry name" value="L domain-like"/>
    <property type="match status" value="1"/>
</dbReference>
<evidence type="ECO:0000313" key="2">
    <source>
        <dbReference type="EMBL" id="CAF3960940.1"/>
    </source>
</evidence>
<dbReference type="EMBL" id="CAJNOQ010008413">
    <property type="protein sequence ID" value="CAF1196553.1"/>
    <property type="molecule type" value="Genomic_DNA"/>
</dbReference>
<reference evidence="1" key="1">
    <citation type="submission" date="2021-02" db="EMBL/GenBank/DDBJ databases">
        <authorList>
            <person name="Nowell W R."/>
        </authorList>
    </citation>
    <scope>NUCLEOTIDE SEQUENCE</scope>
</reference>
<organism evidence="1 3">
    <name type="scientific">Didymodactylos carnosus</name>
    <dbReference type="NCBI Taxonomy" id="1234261"/>
    <lineage>
        <taxon>Eukaryota</taxon>
        <taxon>Metazoa</taxon>
        <taxon>Spiralia</taxon>
        <taxon>Gnathifera</taxon>
        <taxon>Rotifera</taxon>
        <taxon>Eurotatoria</taxon>
        <taxon>Bdelloidea</taxon>
        <taxon>Philodinida</taxon>
        <taxon>Philodinidae</taxon>
        <taxon>Didymodactylos</taxon>
    </lineage>
</organism>
<sequence length="250" mass="28826">MPPLLLLTQLQSLTTLTLIELHAKDMIPLLKQLPHLSYLNIHNHCKHSKALITTVLKKKTLKTFIFKSLTAGLELPLTTQNTSNIEHLSVQMGSDSLGVLLCHLPKLRYLNIDLSNPCSFKNAMSDIPIMSCITKLKLEIHHFPISFVNQLFKSVPNLQYLHFIGMTSDKKCIDPFQWANLLSSMIGYLNRIKLNLHCWYLIREIPDCTEVIQKFRKNKFIQQLDIQIYHPLLFGESVSLRIMANHKYPI</sequence>
<accession>A0A814VXT1</accession>
<protein>
    <submittedName>
        <fullName evidence="1">Uncharacterized protein</fullName>
    </submittedName>
</protein>
<name>A0A814VXT1_9BILA</name>
<proteinExistence type="predicted"/>
<evidence type="ECO:0000313" key="1">
    <source>
        <dbReference type="EMBL" id="CAF1196553.1"/>
    </source>
</evidence>
<dbReference type="Proteomes" id="UP000681722">
    <property type="component" value="Unassembled WGS sequence"/>
</dbReference>
<keyword evidence="3" id="KW-1185">Reference proteome</keyword>
<dbReference type="InterPro" id="IPR032675">
    <property type="entry name" value="LRR_dom_sf"/>
</dbReference>
<dbReference type="Proteomes" id="UP000663829">
    <property type="component" value="Unassembled WGS sequence"/>
</dbReference>
<gene>
    <name evidence="1" type="ORF">GPM918_LOCUS23492</name>
    <name evidence="2" type="ORF">SRO942_LOCUS23491</name>
</gene>
<dbReference type="Gene3D" id="3.80.10.10">
    <property type="entry name" value="Ribonuclease Inhibitor"/>
    <property type="match status" value="1"/>
</dbReference>